<reference evidence="5 6" key="1">
    <citation type="submission" date="2017-03" db="EMBL/GenBank/DDBJ databases">
        <title>Isolation of Levoglucosan Utilizing Bacteria.</title>
        <authorList>
            <person name="Arya A.S."/>
        </authorList>
    </citation>
    <scope>NUCLEOTIDE SEQUENCE [LARGE SCALE GENOMIC DNA]</scope>
    <source>
        <strain evidence="5 6">MEC069</strain>
    </source>
</reference>
<feature type="domain" description="Aerobactin siderophore biosynthesis IucA/IucC N-terminal" evidence="3">
    <location>
        <begin position="300"/>
        <end position="536"/>
    </location>
</feature>
<dbReference type="InterPro" id="IPR007310">
    <property type="entry name" value="Aerobactin_biosyn_IucA/IucC_N"/>
</dbReference>
<evidence type="ECO:0000313" key="5">
    <source>
        <dbReference type="EMBL" id="TFE88703.1"/>
    </source>
</evidence>
<protein>
    <recommendedName>
        <fullName evidence="7">IucA/IucC family siderophore biosynthesis protein</fullName>
    </recommendedName>
</protein>
<dbReference type="PANTHER" id="PTHR34384:SF5">
    <property type="entry name" value="L-2,3-DIAMINOPROPANOATE--CITRATE LIGASE"/>
    <property type="match status" value="1"/>
</dbReference>
<gene>
    <name evidence="5" type="ORF">B5M42_09205</name>
</gene>
<comment type="pathway">
    <text evidence="1">Siderophore biosynthesis.</text>
</comment>
<name>A0A4Y8Q491_9BACL</name>
<dbReference type="InterPro" id="IPR037455">
    <property type="entry name" value="LucA/IucC-like"/>
</dbReference>
<dbReference type="Pfam" id="PF06276">
    <property type="entry name" value="FhuF"/>
    <property type="match status" value="1"/>
</dbReference>
<dbReference type="Pfam" id="PF04183">
    <property type="entry name" value="IucA_IucC"/>
    <property type="match status" value="1"/>
</dbReference>
<dbReference type="OrthoDB" id="2989563at2"/>
<sequence length="765" mass="81574">MKDARQIAEEAALQSFLNCYIRETAAVEWLPAEEAAAGEAADGPAAGHVAVTGAAAGTAAANLSGAGAGTEPGTTSGVTAAAEGVAAGSAPRTSGSTAAQAAGTDAAVGAEAGVLAGIAPDTAASAIAGSAAGTAPEASAPTKAAADAAASAEAGHRLHTITHAADAARTEATWSNHPAHAAGASSAPVWPVSSPEGVYASCHLSRQGITLLAGVKHRSAVGRHLFEFPLYYRAADDRPWVAGDYVTVTTLLIKELALAAGGDVRTDELLLRVIQSCRSIEVFVAARSGDADELYGPESDFIAAEQSLLFGHLIHPTPKSRQGIPDEQLALYSPELKGSFALHYFRAARELVREDSTLPESATELVKRELREDPLADPAFVARYCGDDEWSLIPVHPLQAEKLLAEPFVQAWIAEGRLIDLGPCGSPYAATSSLRTVYREASRFMYKFSLQVKVTNSLRVNKFKELERGVEVDRLLATAVGEVCREFPAFDIVRDPAYLTLAAKGREESGFEVVLRANPFRGAAAEGATLVAGLVQDALPGNPTRLGGLIRGLAAKEGRSTDEVSRDWFSRYLDISLRPMVWLYMKFGIALEAHQQNSVVTVDADGYPHRFYYRDNQGYYFCTSTQNLLEALLPGIGQGSQTVCEDAVADERFRYYLIMNHMFGVINGFGSARLADERSLLGQLRSALADFVPMNREPSQFLHTLLHNPTLPCKANLLTRLHDMDELVGAMEAQSVYVEIDNPLVKEADARGFDPRQQLVAAARG</sequence>
<comment type="caution">
    <text evidence="5">The sequence shown here is derived from an EMBL/GenBank/DDBJ whole genome shotgun (WGS) entry which is preliminary data.</text>
</comment>
<evidence type="ECO:0000259" key="4">
    <source>
        <dbReference type="Pfam" id="PF06276"/>
    </source>
</evidence>
<keyword evidence="6" id="KW-1185">Reference proteome</keyword>
<evidence type="ECO:0000256" key="1">
    <source>
        <dbReference type="ARBA" id="ARBA00004924"/>
    </source>
</evidence>
<organism evidence="5 6">
    <name type="scientific">Paenibacillus athensensis</name>
    <dbReference type="NCBI Taxonomy" id="1967502"/>
    <lineage>
        <taxon>Bacteria</taxon>
        <taxon>Bacillati</taxon>
        <taxon>Bacillota</taxon>
        <taxon>Bacilli</taxon>
        <taxon>Bacillales</taxon>
        <taxon>Paenibacillaceae</taxon>
        <taxon>Paenibacillus</taxon>
    </lineage>
</organism>
<dbReference type="EMBL" id="MYFO01000009">
    <property type="protein sequence ID" value="TFE88703.1"/>
    <property type="molecule type" value="Genomic_DNA"/>
</dbReference>
<dbReference type="GO" id="GO:0019290">
    <property type="term" value="P:siderophore biosynthetic process"/>
    <property type="evidence" value="ECO:0007669"/>
    <property type="project" value="InterPro"/>
</dbReference>
<dbReference type="PANTHER" id="PTHR34384">
    <property type="entry name" value="L-2,3-DIAMINOPROPANOATE--CITRATE LIGASE"/>
    <property type="match status" value="1"/>
</dbReference>
<evidence type="ECO:0000259" key="3">
    <source>
        <dbReference type="Pfam" id="PF04183"/>
    </source>
</evidence>
<feature type="domain" description="Aerobactin siderophore biosynthesis IucA/IucC-like C-terminal" evidence="4">
    <location>
        <begin position="567"/>
        <end position="727"/>
    </location>
</feature>
<evidence type="ECO:0008006" key="7">
    <source>
        <dbReference type="Google" id="ProtNLM"/>
    </source>
</evidence>
<dbReference type="AlphaFoldDB" id="A0A4Y8Q491"/>
<comment type="similarity">
    <text evidence="2">Belongs to the IucA/IucC family.</text>
</comment>
<accession>A0A4Y8Q491</accession>
<dbReference type="InterPro" id="IPR022770">
    <property type="entry name" value="IucA/IucC-like_C"/>
</dbReference>
<dbReference type="GO" id="GO:0016881">
    <property type="term" value="F:acid-amino acid ligase activity"/>
    <property type="evidence" value="ECO:0007669"/>
    <property type="project" value="UniProtKB-ARBA"/>
</dbReference>
<proteinExistence type="inferred from homology"/>
<dbReference type="Proteomes" id="UP000298246">
    <property type="component" value="Unassembled WGS sequence"/>
</dbReference>
<evidence type="ECO:0000313" key="6">
    <source>
        <dbReference type="Proteomes" id="UP000298246"/>
    </source>
</evidence>
<dbReference type="Gene3D" id="1.10.510.40">
    <property type="match status" value="1"/>
</dbReference>
<evidence type="ECO:0000256" key="2">
    <source>
        <dbReference type="ARBA" id="ARBA00007832"/>
    </source>
</evidence>